<dbReference type="RefSeq" id="WP_340522151.1">
    <property type="nucleotide sequence ID" value="NZ_JBBLXS010000096.1"/>
</dbReference>
<gene>
    <name evidence="1" type="ORF">WMG39_09665</name>
</gene>
<accession>A0ABU8YL67</accession>
<dbReference type="InterPro" id="IPR004313">
    <property type="entry name" value="ARD"/>
</dbReference>
<comment type="caution">
    <text evidence="1">The sequence shown here is derived from an EMBL/GenBank/DDBJ whole genome shotgun (WGS) entry which is preliminary data.</text>
</comment>
<dbReference type="InterPro" id="IPR011051">
    <property type="entry name" value="RmlC_Cupin_sf"/>
</dbReference>
<dbReference type="Pfam" id="PF03079">
    <property type="entry name" value="ARD"/>
    <property type="match status" value="1"/>
</dbReference>
<dbReference type="Gene3D" id="2.60.120.10">
    <property type="entry name" value="Jelly Rolls"/>
    <property type="match status" value="1"/>
</dbReference>
<dbReference type="CDD" id="cd02232">
    <property type="entry name" value="cupin_ARD"/>
    <property type="match status" value="1"/>
</dbReference>
<evidence type="ECO:0000313" key="2">
    <source>
        <dbReference type="Proteomes" id="UP001384579"/>
    </source>
</evidence>
<dbReference type="EMBL" id="JBBLXS010000096">
    <property type="protein sequence ID" value="MEK0185126.1"/>
    <property type="molecule type" value="Genomic_DNA"/>
</dbReference>
<dbReference type="GO" id="GO:0051213">
    <property type="term" value="F:dioxygenase activity"/>
    <property type="evidence" value="ECO:0007669"/>
    <property type="project" value="UniProtKB-KW"/>
</dbReference>
<organism evidence="1 2">
    <name type="scientific">Microcoleus anatoxicus PTRS2</name>
    <dbReference type="NCBI Taxonomy" id="2705321"/>
    <lineage>
        <taxon>Bacteria</taxon>
        <taxon>Bacillati</taxon>
        <taxon>Cyanobacteriota</taxon>
        <taxon>Cyanophyceae</taxon>
        <taxon>Oscillatoriophycideae</taxon>
        <taxon>Oscillatoriales</taxon>
        <taxon>Microcoleaceae</taxon>
        <taxon>Microcoleus</taxon>
        <taxon>Microcoleus anatoxicus</taxon>
    </lineage>
</organism>
<keyword evidence="1" id="KW-0223">Dioxygenase</keyword>
<reference evidence="1 2" key="1">
    <citation type="journal article" date="2020" name="Harmful Algae">
        <title>Molecular and morphological characterization of a novel dihydroanatoxin-a producing Microcoleus species (cyanobacteria) from the Russian River, California, USA.</title>
        <authorList>
            <person name="Conklin K.Y."/>
            <person name="Stancheva R."/>
            <person name="Otten T.G."/>
            <person name="Fadness R."/>
            <person name="Boyer G.L."/>
            <person name="Read B."/>
            <person name="Zhang X."/>
            <person name="Sheath R.G."/>
        </authorList>
    </citation>
    <scope>NUCLEOTIDE SEQUENCE [LARGE SCALE GENOMIC DNA]</scope>
    <source>
        <strain evidence="1 2">PTRS2</strain>
    </source>
</reference>
<dbReference type="Proteomes" id="UP001384579">
    <property type="component" value="Unassembled WGS sequence"/>
</dbReference>
<evidence type="ECO:0000313" key="1">
    <source>
        <dbReference type="EMBL" id="MEK0185126.1"/>
    </source>
</evidence>
<keyword evidence="1" id="KW-0560">Oxidoreductase</keyword>
<protein>
    <submittedName>
        <fullName evidence="1">Acireductone dioxygenase</fullName>
    </submittedName>
</protein>
<name>A0ABU8YL67_9CYAN</name>
<sequence>MAVLQLDDGTIYREIGAIANKLAGLNIQIDRLAIDKTPAVQKLLVQDLLNVTEKQQILAALKSEFEMFKFTGGCQWCDLKVLHPGSPQIYGLMTQSYRTHTHADAEVIHVLAGECVFGFVYPNGSEVELLLESQEYIQVPPNTEHWFYLTASLYLKAVQYYTTAQGWVPQYTKRQLKIKN</sequence>
<keyword evidence="2" id="KW-1185">Reference proteome</keyword>
<dbReference type="InterPro" id="IPR014710">
    <property type="entry name" value="RmlC-like_jellyroll"/>
</dbReference>
<proteinExistence type="predicted"/>
<dbReference type="SUPFAM" id="SSF51182">
    <property type="entry name" value="RmlC-like cupins"/>
    <property type="match status" value="1"/>
</dbReference>